<feature type="binding site" evidence="13 14">
    <location>
        <position position="80"/>
    </location>
    <ligand>
        <name>[4Fe-4S] cluster</name>
        <dbReference type="ChEBI" id="CHEBI:49883"/>
        <note>4Fe-4S-S-AdoMet</note>
    </ligand>
</feature>
<evidence type="ECO:0000313" key="16">
    <source>
        <dbReference type="EMBL" id="SEI53116.1"/>
    </source>
</evidence>
<evidence type="ECO:0000256" key="3">
    <source>
        <dbReference type="ARBA" id="ARBA00012236"/>
    </source>
</evidence>
<dbReference type="InterPro" id="IPR013785">
    <property type="entry name" value="Aldolase_TIM"/>
</dbReference>
<evidence type="ECO:0000256" key="1">
    <source>
        <dbReference type="ARBA" id="ARBA00004942"/>
    </source>
</evidence>
<keyword evidence="4 13" id="KW-0004">4Fe-4S</keyword>
<feature type="domain" description="Radical SAM core" evidence="15">
    <location>
        <begin position="58"/>
        <end position="285"/>
    </location>
</feature>
<dbReference type="Proteomes" id="UP000198866">
    <property type="component" value="Unassembled WGS sequence"/>
</dbReference>
<dbReference type="SMART" id="SM00876">
    <property type="entry name" value="BATS"/>
    <property type="match status" value="1"/>
</dbReference>
<evidence type="ECO:0000256" key="11">
    <source>
        <dbReference type="ARBA" id="ARBA00023014"/>
    </source>
</evidence>
<evidence type="ECO:0000256" key="7">
    <source>
        <dbReference type="ARBA" id="ARBA00022714"/>
    </source>
</evidence>
<comment type="similarity">
    <text evidence="2 13">Belongs to the radical SAM superfamily. Biotin synthase family.</text>
</comment>
<dbReference type="GO" id="GO:0051539">
    <property type="term" value="F:4 iron, 4 sulfur cluster binding"/>
    <property type="evidence" value="ECO:0007669"/>
    <property type="project" value="UniProtKB-KW"/>
</dbReference>
<evidence type="ECO:0000256" key="4">
    <source>
        <dbReference type="ARBA" id="ARBA00022485"/>
    </source>
</evidence>
<protein>
    <recommendedName>
        <fullName evidence="3 13">Biotin synthase</fullName>
        <ecNumber evidence="3 13">2.8.1.6</ecNumber>
    </recommendedName>
</protein>
<evidence type="ECO:0000256" key="9">
    <source>
        <dbReference type="ARBA" id="ARBA00022756"/>
    </source>
</evidence>
<dbReference type="InterPro" id="IPR006638">
    <property type="entry name" value="Elp3/MiaA/NifB-like_rSAM"/>
</dbReference>
<dbReference type="PIRSF" id="PIRSF001619">
    <property type="entry name" value="Biotin_synth"/>
    <property type="match status" value="1"/>
</dbReference>
<dbReference type="AlphaFoldDB" id="A0A1H6RF94"/>
<dbReference type="UniPathway" id="UPA00078">
    <property type="reaction ID" value="UER00162"/>
</dbReference>
<keyword evidence="9 13" id="KW-0093">Biotin biosynthesis</keyword>
<dbReference type="GO" id="GO:0004076">
    <property type="term" value="F:biotin synthase activity"/>
    <property type="evidence" value="ECO:0007669"/>
    <property type="project" value="UniProtKB-UniRule"/>
</dbReference>
<dbReference type="PANTHER" id="PTHR22976:SF2">
    <property type="entry name" value="BIOTIN SYNTHASE, MITOCHONDRIAL"/>
    <property type="match status" value="1"/>
</dbReference>
<dbReference type="PANTHER" id="PTHR22976">
    <property type="entry name" value="BIOTIN SYNTHASE"/>
    <property type="match status" value="1"/>
</dbReference>
<comment type="cofactor">
    <cofactor evidence="13">
        <name>[2Fe-2S] cluster</name>
        <dbReference type="ChEBI" id="CHEBI:190135"/>
    </cofactor>
    <text evidence="13">Binds 1 [2Fe-2S] cluster. The cluster is coordinated with 3 cysteines and 1 arginine.</text>
</comment>
<dbReference type="Pfam" id="PF06968">
    <property type="entry name" value="BATS"/>
    <property type="match status" value="1"/>
</dbReference>
<keyword evidence="10 13" id="KW-0408">Iron</keyword>
<dbReference type="InterPro" id="IPR002684">
    <property type="entry name" value="Biotin_synth/BioAB"/>
</dbReference>
<keyword evidence="11 13" id="KW-0411">Iron-sulfur</keyword>
<dbReference type="InterPro" id="IPR058240">
    <property type="entry name" value="rSAM_sf"/>
</dbReference>
<feature type="binding site" evidence="13 14">
    <location>
        <position position="77"/>
    </location>
    <ligand>
        <name>[4Fe-4S] cluster</name>
        <dbReference type="ChEBI" id="CHEBI:49883"/>
        <note>4Fe-4S-S-AdoMet</note>
    </ligand>
</feature>
<dbReference type="NCBIfam" id="TIGR00433">
    <property type="entry name" value="bioB"/>
    <property type="match status" value="1"/>
</dbReference>
<dbReference type="OrthoDB" id="9786826at2"/>
<comment type="subunit">
    <text evidence="13">Homodimer.</text>
</comment>
<dbReference type="Pfam" id="PF04055">
    <property type="entry name" value="Radical_SAM"/>
    <property type="match status" value="1"/>
</dbReference>
<dbReference type="InterPro" id="IPR007197">
    <property type="entry name" value="rSAM"/>
</dbReference>
<evidence type="ECO:0000256" key="13">
    <source>
        <dbReference type="HAMAP-Rule" id="MF_01694"/>
    </source>
</evidence>
<evidence type="ECO:0000256" key="6">
    <source>
        <dbReference type="ARBA" id="ARBA00022691"/>
    </source>
</evidence>
<comment type="cofactor">
    <cofactor evidence="14">
        <name>[2Fe-2S] cluster</name>
        <dbReference type="ChEBI" id="CHEBI:190135"/>
    </cofactor>
    <text evidence="14">Binds 1 [2Fe-2S] cluster. The cluster is coordinated with 3 cysteines and 1 arginine.</text>
</comment>
<evidence type="ECO:0000256" key="14">
    <source>
        <dbReference type="PIRSR" id="PIRSR001619-1"/>
    </source>
</evidence>
<dbReference type="GO" id="GO:0009102">
    <property type="term" value="P:biotin biosynthetic process"/>
    <property type="evidence" value="ECO:0007669"/>
    <property type="project" value="UniProtKB-UniRule"/>
</dbReference>
<feature type="binding site" evidence="13 14">
    <location>
        <position position="148"/>
    </location>
    <ligand>
        <name>[2Fe-2S] cluster</name>
        <dbReference type="ChEBI" id="CHEBI:190135"/>
    </ligand>
</feature>
<name>A0A1H6RF94_9BURK</name>
<feature type="binding site" evidence="13 14">
    <location>
        <position position="208"/>
    </location>
    <ligand>
        <name>[2Fe-2S] cluster</name>
        <dbReference type="ChEBI" id="CHEBI:190135"/>
    </ligand>
</feature>
<dbReference type="GO" id="GO:0051537">
    <property type="term" value="F:2 iron, 2 sulfur cluster binding"/>
    <property type="evidence" value="ECO:0007669"/>
    <property type="project" value="UniProtKB-KW"/>
</dbReference>
<dbReference type="SFLD" id="SFLDF00272">
    <property type="entry name" value="biotin_synthase"/>
    <property type="match status" value="1"/>
</dbReference>
<evidence type="ECO:0000256" key="10">
    <source>
        <dbReference type="ARBA" id="ARBA00023004"/>
    </source>
</evidence>
<accession>A0A1H6RF94</accession>
<dbReference type="SMART" id="SM00729">
    <property type="entry name" value="Elp3"/>
    <property type="match status" value="1"/>
</dbReference>
<dbReference type="FunFam" id="3.20.20.70:FF:000011">
    <property type="entry name" value="Biotin synthase"/>
    <property type="match status" value="1"/>
</dbReference>
<dbReference type="InterPro" id="IPR010722">
    <property type="entry name" value="BATS_dom"/>
</dbReference>
<keyword evidence="6 13" id="KW-0949">S-adenosyl-L-methionine</keyword>
<evidence type="ECO:0000313" key="17">
    <source>
        <dbReference type="Proteomes" id="UP000198866"/>
    </source>
</evidence>
<keyword evidence="8 13" id="KW-0479">Metal-binding</keyword>
<sequence>MSHINTAPLPVTPSQAAAAADSAAARWRVADVVALYELPFNDLLFRAQQVHREHFDANTVQLSTLLSIKTGGCEEDCAYCPQSVHHDTGLTAEKLMDVEDVLAAARVAKENGATRFCMGAAWRNPKDRHLEPIKDMIRGVKGMGLETCVTLGMLETHQAQGLREAGLDYYNHNLDTSPEFYGQIISTRTYQDRLETLERVRDAGINVCCGGIVGMGESRRERAGLIAQLANMEPYPESVPINNLVQVEGTPLTGTEALDPFEFVRTIAVARITMPRAMVRLSAGREQMDEALQAMCFLAGANSIFYGDQLLTTSNPQAEADRKLLERLGIRAEAAQQMPLERSGCEHGCDGH</sequence>
<evidence type="ECO:0000256" key="2">
    <source>
        <dbReference type="ARBA" id="ARBA00010765"/>
    </source>
</evidence>
<organism evidence="16 17">
    <name type="scientific">Paraburkholderia diazotrophica</name>
    <dbReference type="NCBI Taxonomy" id="667676"/>
    <lineage>
        <taxon>Bacteria</taxon>
        <taxon>Pseudomonadati</taxon>
        <taxon>Pseudomonadota</taxon>
        <taxon>Betaproteobacteria</taxon>
        <taxon>Burkholderiales</taxon>
        <taxon>Burkholderiaceae</taxon>
        <taxon>Paraburkholderia</taxon>
    </lineage>
</organism>
<evidence type="ECO:0000259" key="15">
    <source>
        <dbReference type="PROSITE" id="PS51918"/>
    </source>
</evidence>
<evidence type="ECO:0000256" key="12">
    <source>
        <dbReference type="ARBA" id="ARBA00051157"/>
    </source>
</evidence>
<dbReference type="Gene3D" id="3.20.20.70">
    <property type="entry name" value="Aldolase class I"/>
    <property type="match status" value="1"/>
</dbReference>
<feature type="binding site" evidence="13 14">
    <location>
        <position position="73"/>
    </location>
    <ligand>
        <name>[4Fe-4S] cluster</name>
        <dbReference type="ChEBI" id="CHEBI:49883"/>
        <note>4Fe-4S-S-AdoMet</note>
    </ligand>
</feature>
<evidence type="ECO:0000256" key="5">
    <source>
        <dbReference type="ARBA" id="ARBA00022679"/>
    </source>
</evidence>
<dbReference type="SFLD" id="SFLDS00029">
    <property type="entry name" value="Radical_SAM"/>
    <property type="match status" value="1"/>
</dbReference>
<keyword evidence="17" id="KW-1185">Reference proteome</keyword>
<comment type="catalytic activity">
    <reaction evidence="12 13">
        <text>(4R,5S)-dethiobiotin + (sulfur carrier)-SH + 2 reduced [2Fe-2S]-[ferredoxin] + 2 S-adenosyl-L-methionine = (sulfur carrier)-H + biotin + 2 5'-deoxyadenosine + 2 L-methionine + 2 oxidized [2Fe-2S]-[ferredoxin]</text>
        <dbReference type="Rhea" id="RHEA:22060"/>
        <dbReference type="Rhea" id="RHEA-COMP:10000"/>
        <dbReference type="Rhea" id="RHEA-COMP:10001"/>
        <dbReference type="Rhea" id="RHEA-COMP:14737"/>
        <dbReference type="Rhea" id="RHEA-COMP:14739"/>
        <dbReference type="ChEBI" id="CHEBI:17319"/>
        <dbReference type="ChEBI" id="CHEBI:29917"/>
        <dbReference type="ChEBI" id="CHEBI:33737"/>
        <dbReference type="ChEBI" id="CHEBI:33738"/>
        <dbReference type="ChEBI" id="CHEBI:57586"/>
        <dbReference type="ChEBI" id="CHEBI:57844"/>
        <dbReference type="ChEBI" id="CHEBI:59789"/>
        <dbReference type="ChEBI" id="CHEBI:64428"/>
        <dbReference type="ChEBI" id="CHEBI:149473"/>
        <dbReference type="EC" id="2.8.1.6"/>
    </reaction>
</comment>
<dbReference type="EMBL" id="FNYE01000002">
    <property type="protein sequence ID" value="SEI53116.1"/>
    <property type="molecule type" value="Genomic_DNA"/>
</dbReference>
<proteinExistence type="inferred from homology"/>
<comment type="pathway">
    <text evidence="1 13">Cofactor biosynthesis; biotin biosynthesis; biotin from 7,8-diaminononanoate: step 2/2.</text>
</comment>
<dbReference type="RefSeq" id="WP_090863058.1">
    <property type="nucleotide sequence ID" value="NZ_FNYE01000002.1"/>
</dbReference>
<dbReference type="EC" id="2.8.1.6" evidence="3 13"/>
<dbReference type="SUPFAM" id="SSF102114">
    <property type="entry name" value="Radical SAM enzymes"/>
    <property type="match status" value="1"/>
</dbReference>
<dbReference type="GO" id="GO:0005506">
    <property type="term" value="F:iron ion binding"/>
    <property type="evidence" value="ECO:0007669"/>
    <property type="project" value="UniProtKB-UniRule"/>
</dbReference>
<dbReference type="InterPro" id="IPR024177">
    <property type="entry name" value="Biotin_synthase"/>
</dbReference>
<dbReference type="SFLD" id="SFLDG01278">
    <property type="entry name" value="biotin_synthase_like"/>
    <property type="match status" value="1"/>
</dbReference>
<keyword evidence="5 13" id="KW-0808">Transferase</keyword>
<dbReference type="CDD" id="cd01335">
    <property type="entry name" value="Radical_SAM"/>
    <property type="match status" value="1"/>
</dbReference>
<dbReference type="STRING" id="667676.SAMN05192539_1002196"/>
<keyword evidence="7 13" id="KW-0001">2Fe-2S</keyword>
<feature type="binding site" evidence="13 14">
    <location>
        <position position="280"/>
    </location>
    <ligand>
        <name>[2Fe-2S] cluster</name>
        <dbReference type="ChEBI" id="CHEBI:190135"/>
    </ligand>
</feature>
<comment type="function">
    <text evidence="13">Catalyzes the conversion of dethiobiotin (DTB) to biotin by the insertion of a sulfur atom into dethiobiotin via a radical-based mechanism.</text>
</comment>
<feature type="binding site" evidence="13 14">
    <location>
        <position position="117"/>
    </location>
    <ligand>
        <name>[2Fe-2S] cluster</name>
        <dbReference type="ChEBI" id="CHEBI:190135"/>
    </ligand>
</feature>
<comment type="cofactor">
    <cofactor evidence="13 14">
        <name>[4Fe-4S] cluster</name>
        <dbReference type="ChEBI" id="CHEBI:49883"/>
    </cofactor>
    <text evidence="13 14">Binds 1 [4Fe-4S] cluster. The cluster is coordinated with 3 cysteines and an exchangeable S-adenosyl-L-methionine.</text>
</comment>
<evidence type="ECO:0000256" key="8">
    <source>
        <dbReference type="ARBA" id="ARBA00022723"/>
    </source>
</evidence>
<dbReference type="HAMAP" id="MF_01694">
    <property type="entry name" value="BioB"/>
    <property type="match status" value="1"/>
</dbReference>
<dbReference type="SFLD" id="SFLDG01060">
    <property type="entry name" value="BATS_domain_containing"/>
    <property type="match status" value="1"/>
</dbReference>
<gene>
    <name evidence="13" type="primary">bioB</name>
    <name evidence="16" type="ORF">SAMN05192539_1002196</name>
</gene>
<reference evidence="17" key="1">
    <citation type="submission" date="2016-10" db="EMBL/GenBank/DDBJ databases">
        <authorList>
            <person name="Varghese N."/>
            <person name="Submissions S."/>
        </authorList>
    </citation>
    <scope>NUCLEOTIDE SEQUENCE [LARGE SCALE GENOMIC DNA]</scope>
    <source>
        <strain evidence="17">LMG 26031</strain>
    </source>
</reference>
<dbReference type="PROSITE" id="PS51918">
    <property type="entry name" value="RADICAL_SAM"/>
    <property type="match status" value="1"/>
</dbReference>